<evidence type="ECO:0000313" key="2">
    <source>
        <dbReference type="EMBL" id="MEQ2297730.1"/>
    </source>
</evidence>
<organism evidence="2 3">
    <name type="scientific">Ameca splendens</name>
    <dbReference type="NCBI Taxonomy" id="208324"/>
    <lineage>
        <taxon>Eukaryota</taxon>
        <taxon>Metazoa</taxon>
        <taxon>Chordata</taxon>
        <taxon>Craniata</taxon>
        <taxon>Vertebrata</taxon>
        <taxon>Euteleostomi</taxon>
        <taxon>Actinopterygii</taxon>
        <taxon>Neopterygii</taxon>
        <taxon>Teleostei</taxon>
        <taxon>Neoteleostei</taxon>
        <taxon>Acanthomorphata</taxon>
        <taxon>Ovalentaria</taxon>
        <taxon>Atherinomorphae</taxon>
        <taxon>Cyprinodontiformes</taxon>
        <taxon>Goodeidae</taxon>
        <taxon>Ameca</taxon>
    </lineage>
</organism>
<reference evidence="2 3" key="1">
    <citation type="submission" date="2021-06" db="EMBL/GenBank/DDBJ databases">
        <authorList>
            <person name="Palmer J.M."/>
        </authorList>
    </citation>
    <scope>NUCLEOTIDE SEQUENCE [LARGE SCALE GENOMIC DNA]</scope>
    <source>
        <strain evidence="2 3">AS_MEX2019</strain>
        <tissue evidence="2">Muscle</tissue>
    </source>
</reference>
<evidence type="ECO:0000313" key="3">
    <source>
        <dbReference type="Proteomes" id="UP001469553"/>
    </source>
</evidence>
<protein>
    <recommendedName>
        <fullName evidence="1">Fanconi anaemia group A protein N-terminal domain-containing protein</fullName>
    </recommendedName>
</protein>
<dbReference type="Proteomes" id="UP001469553">
    <property type="component" value="Unassembled WGS sequence"/>
</dbReference>
<evidence type="ECO:0000259" key="1">
    <source>
        <dbReference type="Pfam" id="PF15865"/>
    </source>
</evidence>
<proteinExistence type="predicted"/>
<gene>
    <name evidence="2" type="ORF">AMECASPLE_037643</name>
</gene>
<dbReference type="PANTHER" id="PTHR12047">
    <property type="entry name" value="FANCONI ANEMIA GROUP A PROTEIN"/>
    <property type="match status" value="1"/>
</dbReference>
<dbReference type="InterPro" id="IPR031729">
    <property type="entry name" value="Fanconi_A_N"/>
</dbReference>
<dbReference type="InterPro" id="IPR003516">
    <property type="entry name" value="FANCA"/>
</dbReference>
<comment type="caution">
    <text evidence="2">The sequence shown here is derived from an EMBL/GenBank/DDBJ whole genome shotgun (WGS) entry which is preliminary data.</text>
</comment>
<keyword evidence="3" id="KW-1185">Reference proteome</keyword>
<dbReference type="Pfam" id="PF15865">
    <property type="entry name" value="Fanconi_A_N"/>
    <property type="match status" value="1"/>
</dbReference>
<dbReference type="PANTHER" id="PTHR12047:SF2">
    <property type="entry name" value="FANCONI ANEMIA GROUP A PROTEIN"/>
    <property type="match status" value="1"/>
</dbReference>
<feature type="domain" description="Fanconi anaemia group A protein N-terminal" evidence="1">
    <location>
        <begin position="3"/>
        <end position="162"/>
    </location>
</feature>
<feature type="non-terminal residue" evidence="2">
    <location>
        <position position="1"/>
    </location>
</feature>
<accession>A0ABV0YV53</accession>
<name>A0ABV0YV53_9TELE</name>
<dbReference type="EMBL" id="JAHRIP010044092">
    <property type="protein sequence ID" value="MEQ2297730.1"/>
    <property type="molecule type" value="Genomic_DNA"/>
</dbReference>
<sequence>LGVIFSVKQLLHHLQQVLETHEVNWKHILCFVSSLLVYYKEAQPSLRELLSRLLSSAFESYDLENMITAFLLARQGALEGAGLFLSYSDWFKMSFGGCTGYHASSKKSLVFLLKFLSDLVPFEPPLYLKVHILHPPYVPAKHRNLLMEYVILAKTRLADLKVKDVIDMIQFNSVFFI</sequence>